<name>A0A4R5VQ31_9BACI</name>
<dbReference type="InterPro" id="IPR027417">
    <property type="entry name" value="P-loop_NTPase"/>
</dbReference>
<dbReference type="Proteomes" id="UP000295132">
    <property type="component" value="Unassembled WGS sequence"/>
</dbReference>
<dbReference type="InterPro" id="IPR011990">
    <property type="entry name" value="TPR-like_helical_dom_sf"/>
</dbReference>
<dbReference type="Gene3D" id="3.40.50.300">
    <property type="entry name" value="P-loop containing nucleotide triphosphate hydrolases"/>
    <property type="match status" value="1"/>
</dbReference>
<dbReference type="PANTHER" id="PTHR43681">
    <property type="entry name" value="TRANSMEMBRANE GTPASE FZO"/>
    <property type="match status" value="1"/>
</dbReference>
<dbReference type="SUPFAM" id="SSF48452">
    <property type="entry name" value="TPR-like"/>
    <property type="match status" value="1"/>
</dbReference>
<dbReference type="RefSeq" id="WP_133336358.1">
    <property type="nucleotide sequence ID" value="NZ_SMYO01000008.1"/>
</dbReference>
<dbReference type="InterPro" id="IPR051943">
    <property type="entry name" value="TRAFAC_Dynamin-like_GTPase"/>
</dbReference>
<dbReference type="Gene3D" id="1.25.40.10">
    <property type="entry name" value="Tetratricopeptide repeat domain"/>
    <property type="match status" value="1"/>
</dbReference>
<dbReference type="InterPro" id="IPR045063">
    <property type="entry name" value="Dynamin_N"/>
</dbReference>
<feature type="domain" description="Dynamin N-terminal" evidence="1">
    <location>
        <begin position="383"/>
        <end position="518"/>
    </location>
</feature>
<gene>
    <name evidence="2" type="ORF">E2K98_17555</name>
</gene>
<dbReference type="PANTHER" id="PTHR43681:SF1">
    <property type="entry name" value="SARCALUMENIN"/>
    <property type="match status" value="1"/>
</dbReference>
<dbReference type="Pfam" id="PF00350">
    <property type="entry name" value="Dynamin_N"/>
    <property type="match status" value="1"/>
</dbReference>
<dbReference type="AlphaFoldDB" id="A0A4R5VQ31"/>
<evidence type="ECO:0000313" key="3">
    <source>
        <dbReference type="Proteomes" id="UP000295132"/>
    </source>
</evidence>
<accession>A0A4R5VQ31</accession>
<dbReference type="SUPFAM" id="SSF52540">
    <property type="entry name" value="P-loop containing nucleoside triphosphate hydrolases"/>
    <property type="match status" value="1"/>
</dbReference>
<dbReference type="EMBL" id="SMYO01000008">
    <property type="protein sequence ID" value="TDK59734.1"/>
    <property type="molecule type" value="Genomic_DNA"/>
</dbReference>
<evidence type="ECO:0000313" key="2">
    <source>
        <dbReference type="EMBL" id="TDK59734.1"/>
    </source>
</evidence>
<evidence type="ECO:0000259" key="1">
    <source>
        <dbReference type="Pfam" id="PF00350"/>
    </source>
</evidence>
<sequence length="914" mass="106642">MSVEKQLTEKQYYSMFINEHEEVHPIRVLGDAYQEEMQKDIPDLAYIRFAQGEVYFHNRDFETAIFKWGNIINELEPWAQKNTADAYYEMGLLSNAEDLYTAIETDNLTLKTEVSLQLFTLYIERGKMDSAVEVIKKTVLSNPDYPQVTEIARKFFEERQDWQNAIELAVNEAIRTESSEWFGIVNSYVNNGVTKRLLPGYFSHALNVVYTLDRKQFEELTAALWNSYKTEDCYFTWLKEINYLLSNLEMDQNEHWEKLSALFKETYFSLIDGSYLIKELTDIIPDVLSNWIRISNSSQLVLASAAVLSWNELFPVSINMLIVSEAEKFISKMDHEIDELEECLKLFESILHWAEAHDMGENHRLKWMVQQLIDFETHHLLLTGLSGSGKSTFINMISGEDLQDSPTSSVVMFKDHPELEIDEINNKETVQLTDLVDFQERMDRRRNALESLIEFKRPNPFLKENRLAMIDTPGLNGNQYEVMKQIHAADTVLFVLDANAPFTAKERGILSQIHDQAPNVPIHFLLNKMDTIANEQDTVRIFNETKAEINSYLPDSKVLAFSSQNDRGQQLSELTEFIQSIKHTRNLEDKRLAKLLFFIRSTITELLQKRIDVENQLIESVRWNEEMHLKLTGALNQLKDTESQKAETISRSYGLIKTELQKEISDVIPKMLKECSLLIKENSDFSNIHLELNNEMNKRMQEYLEQTILPKYYTSLQEWIGQTKEEFIQSQQFLDEMAEGFNVMYGEERFKLECDFKVLDDWRRDTDRMTSRFILEPVNILLRRTPSQFLLKSAGKLLGALSQNKTMLFNKYKAFVENEDYSETVALVNDRFFQQFELFEKALERDISLFFRGPASVVSRAIEEAQSEIETNQDLLGKMNTNPELFRDPLTLFEVRLRQFEWMTVAGKGAQTVY</sequence>
<reference evidence="2 3" key="1">
    <citation type="submission" date="2019-03" db="EMBL/GenBank/DDBJ databases">
        <title>Bacillus niacini sp. nov. a Nicotinate-Metabolizing Mesophile Isolated from Soil.</title>
        <authorList>
            <person name="Zhang G."/>
        </authorList>
    </citation>
    <scope>NUCLEOTIDE SEQUENCE [LARGE SCALE GENOMIC DNA]</scope>
    <source>
        <strain evidence="2 3">WN066</strain>
    </source>
</reference>
<organism evidence="2 3">
    <name type="scientific">Bacillus salipaludis</name>
    <dbReference type="NCBI Taxonomy" id="2547811"/>
    <lineage>
        <taxon>Bacteria</taxon>
        <taxon>Bacillati</taxon>
        <taxon>Bacillota</taxon>
        <taxon>Bacilli</taxon>
        <taxon>Bacillales</taxon>
        <taxon>Bacillaceae</taxon>
        <taxon>Bacillus</taxon>
    </lineage>
</organism>
<protein>
    <submittedName>
        <fullName evidence="2">GTP-binding protein</fullName>
    </submittedName>
</protein>
<comment type="caution">
    <text evidence="2">The sequence shown here is derived from an EMBL/GenBank/DDBJ whole genome shotgun (WGS) entry which is preliminary data.</text>
</comment>
<proteinExistence type="predicted"/>